<keyword evidence="4" id="KW-1185">Reference proteome</keyword>
<feature type="compositionally biased region" description="Basic and acidic residues" evidence="1">
    <location>
        <begin position="29"/>
        <end position="41"/>
    </location>
</feature>
<dbReference type="InterPro" id="IPR001202">
    <property type="entry name" value="WW_dom"/>
</dbReference>
<dbReference type="PROSITE" id="PS50020">
    <property type="entry name" value="WW_DOMAIN_2"/>
    <property type="match status" value="1"/>
</dbReference>
<sequence>MSPNPPTEDPNKKKKKKKKGWGNPPPFSDRWRQEVMGHEAETALSSSSEYLPPSKRMRLTDEEYENRNFASTSTRILPQRRARAEVLLQEPEQQEENEIEMDKSPTPPPDDRADWEKFIGKRWSRKPNTIMMESAEDKAKRLGVMAHWHGKFNHVNNSPRVYYASEEDHRSDWPNPRKEERAGIIEDDAVSSWHSSTQYQNLCYGLVNSRDDRGFSDVPRLLEED</sequence>
<reference evidence="3 4" key="1">
    <citation type="journal article" date="2019" name="Nat. Ecol. Evol.">
        <title>Megaphylogeny resolves global patterns of mushroom evolution.</title>
        <authorList>
            <person name="Varga T."/>
            <person name="Krizsan K."/>
            <person name="Foldi C."/>
            <person name="Dima B."/>
            <person name="Sanchez-Garcia M."/>
            <person name="Sanchez-Ramirez S."/>
            <person name="Szollosi G.J."/>
            <person name="Szarkandi J.G."/>
            <person name="Papp V."/>
            <person name="Albert L."/>
            <person name="Andreopoulos W."/>
            <person name="Angelini C."/>
            <person name="Antonin V."/>
            <person name="Barry K.W."/>
            <person name="Bougher N.L."/>
            <person name="Buchanan P."/>
            <person name="Buyck B."/>
            <person name="Bense V."/>
            <person name="Catcheside P."/>
            <person name="Chovatia M."/>
            <person name="Cooper J."/>
            <person name="Damon W."/>
            <person name="Desjardin D."/>
            <person name="Finy P."/>
            <person name="Geml J."/>
            <person name="Haridas S."/>
            <person name="Hughes K."/>
            <person name="Justo A."/>
            <person name="Karasinski D."/>
            <person name="Kautmanova I."/>
            <person name="Kiss B."/>
            <person name="Kocsube S."/>
            <person name="Kotiranta H."/>
            <person name="LaButti K.M."/>
            <person name="Lechner B.E."/>
            <person name="Liimatainen K."/>
            <person name="Lipzen A."/>
            <person name="Lukacs Z."/>
            <person name="Mihaltcheva S."/>
            <person name="Morgado L.N."/>
            <person name="Niskanen T."/>
            <person name="Noordeloos M.E."/>
            <person name="Ohm R.A."/>
            <person name="Ortiz-Santana B."/>
            <person name="Ovrebo C."/>
            <person name="Racz N."/>
            <person name="Riley R."/>
            <person name="Savchenko A."/>
            <person name="Shiryaev A."/>
            <person name="Soop K."/>
            <person name="Spirin V."/>
            <person name="Szebenyi C."/>
            <person name="Tomsovsky M."/>
            <person name="Tulloss R.E."/>
            <person name="Uehling J."/>
            <person name="Grigoriev I.V."/>
            <person name="Vagvolgyi C."/>
            <person name="Papp T."/>
            <person name="Martin F.M."/>
            <person name="Miettinen O."/>
            <person name="Hibbett D.S."/>
            <person name="Nagy L.G."/>
        </authorList>
    </citation>
    <scope>NUCLEOTIDE SEQUENCE [LARGE SCALE GENOMIC DNA]</scope>
    <source>
        <strain evidence="3 4">CBS 121175</strain>
    </source>
</reference>
<gene>
    <name evidence="3" type="ORF">FA15DRAFT_711054</name>
</gene>
<feature type="region of interest" description="Disordered" evidence="1">
    <location>
        <begin position="1"/>
        <end position="113"/>
    </location>
</feature>
<evidence type="ECO:0000313" key="3">
    <source>
        <dbReference type="EMBL" id="TFK17188.1"/>
    </source>
</evidence>
<evidence type="ECO:0000256" key="1">
    <source>
        <dbReference type="SAM" id="MobiDB-lite"/>
    </source>
</evidence>
<dbReference type="AlphaFoldDB" id="A0A5C3KBA1"/>
<evidence type="ECO:0000313" key="4">
    <source>
        <dbReference type="Proteomes" id="UP000307440"/>
    </source>
</evidence>
<proteinExistence type="predicted"/>
<accession>A0A5C3KBA1</accession>
<dbReference type="EMBL" id="ML210553">
    <property type="protein sequence ID" value="TFK17188.1"/>
    <property type="molecule type" value="Genomic_DNA"/>
</dbReference>
<feature type="domain" description="WW" evidence="2">
    <location>
        <begin position="142"/>
        <end position="178"/>
    </location>
</feature>
<organism evidence="3 4">
    <name type="scientific">Coprinopsis marcescibilis</name>
    <name type="common">Agaric fungus</name>
    <name type="synonym">Psathyrella marcescibilis</name>
    <dbReference type="NCBI Taxonomy" id="230819"/>
    <lineage>
        <taxon>Eukaryota</taxon>
        <taxon>Fungi</taxon>
        <taxon>Dikarya</taxon>
        <taxon>Basidiomycota</taxon>
        <taxon>Agaricomycotina</taxon>
        <taxon>Agaricomycetes</taxon>
        <taxon>Agaricomycetidae</taxon>
        <taxon>Agaricales</taxon>
        <taxon>Agaricineae</taxon>
        <taxon>Psathyrellaceae</taxon>
        <taxon>Coprinopsis</taxon>
    </lineage>
</organism>
<feature type="compositionally biased region" description="Basic and acidic residues" evidence="1">
    <location>
        <begin position="166"/>
        <end position="184"/>
    </location>
</feature>
<protein>
    <recommendedName>
        <fullName evidence="2">WW domain-containing protein</fullName>
    </recommendedName>
</protein>
<dbReference type="Proteomes" id="UP000307440">
    <property type="component" value="Unassembled WGS sequence"/>
</dbReference>
<name>A0A5C3KBA1_COPMA</name>
<evidence type="ECO:0000259" key="2">
    <source>
        <dbReference type="PROSITE" id="PS50020"/>
    </source>
</evidence>
<feature type="region of interest" description="Disordered" evidence="1">
    <location>
        <begin position="165"/>
        <end position="184"/>
    </location>
</feature>